<gene>
    <name evidence="7" type="ORF">CVO77_07185</name>
</gene>
<protein>
    <submittedName>
        <fullName evidence="7">Fatty acid hydroxylase</fullName>
    </submittedName>
</protein>
<dbReference type="EMBL" id="PHFW01000002">
    <property type="protein sequence ID" value="PQM28278.1"/>
    <property type="molecule type" value="Genomic_DNA"/>
</dbReference>
<keyword evidence="3 5" id="KW-1133">Transmembrane helix</keyword>
<reference evidence="8" key="1">
    <citation type="submission" date="2017-11" db="EMBL/GenBank/DDBJ databases">
        <title>The complete genome sequence of Sphingopyxis pomeranensis sp. nov. strain WS5A3p.</title>
        <authorList>
            <person name="Kaminski M.A."/>
        </authorList>
    </citation>
    <scope>NUCLEOTIDE SEQUENCE [LARGE SCALE GENOMIC DNA]</scope>
    <source>
        <strain evidence="8">WS5A3p</strain>
    </source>
</reference>
<comment type="caution">
    <text evidence="7">The sequence shown here is derived from an EMBL/GenBank/DDBJ whole genome shotgun (WGS) entry which is preliminary data.</text>
</comment>
<dbReference type="Pfam" id="PF04116">
    <property type="entry name" value="FA_hydroxylase"/>
    <property type="match status" value="1"/>
</dbReference>
<accession>A0A2S8B7E6</accession>
<feature type="domain" description="Fatty acid hydroxylase" evidence="6">
    <location>
        <begin position="97"/>
        <end position="230"/>
    </location>
</feature>
<keyword evidence="2 5" id="KW-0812">Transmembrane</keyword>
<feature type="transmembrane region" description="Helical" evidence="5">
    <location>
        <begin position="50"/>
        <end position="75"/>
    </location>
</feature>
<dbReference type="GO" id="GO:0005506">
    <property type="term" value="F:iron ion binding"/>
    <property type="evidence" value="ECO:0007669"/>
    <property type="project" value="InterPro"/>
</dbReference>
<evidence type="ECO:0000256" key="5">
    <source>
        <dbReference type="SAM" id="Phobius"/>
    </source>
</evidence>
<feature type="transmembrane region" description="Helical" evidence="5">
    <location>
        <begin position="87"/>
        <end position="110"/>
    </location>
</feature>
<keyword evidence="4 5" id="KW-0472">Membrane</keyword>
<dbReference type="InterPro" id="IPR006694">
    <property type="entry name" value="Fatty_acid_hydroxylase"/>
</dbReference>
<evidence type="ECO:0000256" key="1">
    <source>
        <dbReference type="ARBA" id="ARBA00004370"/>
    </source>
</evidence>
<evidence type="ECO:0000259" key="6">
    <source>
        <dbReference type="Pfam" id="PF04116"/>
    </source>
</evidence>
<dbReference type="InterPro" id="IPR050307">
    <property type="entry name" value="Sterol_Desaturase_Related"/>
</dbReference>
<evidence type="ECO:0000313" key="7">
    <source>
        <dbReference type="EMBL" id="PQM28278.1"/>
    </source>
</evidence>
<evidence type="ECO:0000313" key="8">
    <source>
        <dbReference type="Proteomes" id="UP000238954"/>
    </source>
</evidence>
<keyword evidence="8" id="KW-1185">Reference proteome</keyword>
<dbReference type="GO" id="GO:0016020">
    <property type="term" value="C:membrane"/>
    <property type="evidence" value="ECO:0007669"/>
    <property type="project" value="UniProtKB-SubCell"/>
</dbReference>
<comment type="subcellular location">
    <subcellularLocation>
        <location evidence="1">Membrane</location>
    </subcellularLocation>
</comment>
<proteinExistence type="predicted"/>
<evidence type="ECO:0000256" key="2">
    <source>
        <dbReference type="ARBA" id="ARBA00022692"/>
    </source>
</evidence>
<dbReference type="Proteomes" id="UP000238954">
    <property type="component" value="Chromosome"/>
</dbReference>
<name>A0A2S8B7E6_9SPHN</name>
<dbReference type="PANTHER" id="PTHR11863">
    <property type="entry name" value="STEROL DESATURASE"/>
    <property type="match status" value="1"/>
</dbReference>
<evidence type="ECO:0000256" key="3">
    <source>
        <dbReference type="ARBA" id="ARBA00022989"/>
    </source>
</evidence>
<sequence length="280" mass="31672">MTGAGGVQFFWHLFDPRGALLIALIFLPLERLMPTDENQPVLRSGWRTDVAYFLLNRLPAGLGLIVLVVAAVLAGDILVPPTVKASIAALPLWLQVPLLLLLADFVFYAAHRMCHFVPVLWRFHAIHHSAENLDWLAAFRIHPIDQMMTKGMSLIPCFTLGFSEAAVAIYFVFYQWHAILLHSNVRLPFGPLRWVLASPVFHHWHHADDPRAWNRNFGAQLSIWDLMFGTAQMQHDALPRSYGVEGEVPKDYLAQLAHPLRRQRGVGDRIAASEEAPFRP</sequence>
<dbReference type="GO" id="GO:0008610">
    <property type="term" value="P:lipid biosynthetic process"/>
    <property type="evidence" value="ECO:0007669"/>
    <property type="project" value="InterPro"/>
</dbReference>
<dbReference type="AlphaFoldDB" id="A0A2S8B7E6"/>
<feature type="transmembrane region" description="Helical" evidence="5">
    <location>
        <begin position="154"/>
        <end position="176"/>
    </location>
</feature>
<organism evidence="7 8">
    <name type="scientific">Sphingopyxis lindanitolerans</name>
    <dbReference type="NCBI Taxonomy" id="2054227"/>
    <lineage>
        <taxon>Bacteria</taxon>
        <taxon>Pseudomonadati</taxon>
        <taxon>Pseudomonadota</taxon>
        <taxon>Alphaproteobacteria</taxon>
        <taxon>Sphingomonadales</taxon>
        <taxon>Sphingomonadaceae</taxon>
        <taxon>Sphingopyxis</taxon>
    </lineage>
</organism>
<evidence type="ECO:0000256" key="4">
    <source>
        <dbReference type="ARBA" id="ARBA00023136"/>
    </source>
</evidence>
<dbReference type="GO" id="GO:0016491">
    <property type="term" value="F:oxidoreductase activity"/>
    <property type="evidence" value="ECO:0007669"/>
    <property type="project" value="InterPro"/>
</dbReference>